<evidence type="ECO:0000256" key="1">
    <source>
        <dbReference type="SAM" id="MobiDB-lite"/>
    </source>
</evidence>
<feature type="compositionally biased region" description="Low complexity" evidence="1">
    <location>
        <begin position="73"/>
        <end position="87"/>
    </location>
</feature>
<organism evidence="2 3">
    <name type="scientific">Schizophyllum amplum</name>
    <dbReference type="NCBI Taxonomy" id="97359"/>
    <lineage>
        <taxon>Eukaryota</taxon>
        <taxon>Fungi</taxon>
        <taxon>Dikarya</taxon>
        <taxon>Basidiomycota</taxon>
        <taxon>Agaricomycotina</taxon>
        <taxon>Agaricomycetes</taxon>
        <taxon>Agaricomycetidae</taxon>
        <taxon>Agaricales</taxon>
        <taxon>Schizophyllaceae</taxon>
        <taxon>Schizophyllum</taxon>
    </lineage>
</organism>
<comment type="caution">
    <text evidence="2">The sequence shown here is derived from an EMBL/GenBank/DDBJ whole genome shotgun (WGS) entry which is preliminary data.</text>
</comment>
<dbReference type="AlphaFoldDB" id="A0A550CDU5"/>
<dbReference type="Proteomes" id="UP000320762">
    <property type="component" value="Unassembled WGS sequence"/>
</dbReference>
<name>A0A550CDU5_9AGAR</name>
<feature type="compositionally biased region" description="Basic residues" evidence="1">
    <location>
        <begin position="1"/>
        <end position="15"/>
    </location>
</feature>
<sequence length="348" mass="40551">MAGKKAACKRPKKPKGIPGPKSKWATPAAQKLFRRYQDVWLEAAQRGQAPVSRFYERMRKLYCYHFVNGPTADTTDTTTTVDTSTAESDSDEQFVDEDPDVKALEDWEHNMELSDEELEERQKRNKRLYKYIGKWFRSHMKASRNDGVVQILDDITRASKSSTRPRRKRLDFFIQRQFYDQKIRKLWEPEWEKRSADMSVKDKKREELRQRNKYCMEWYNGQDDATKQAIQRALDTANELELQAHERDLTERLAEEGQQNAEGYAEAFLEAGSILIPLVNWISRNFGCVSSIWIACPIPEKGGRIECRSVHAGRTRDMAQQLLPEADVCGMMKIEETILDFAKRCFST</sequence>
<keyword evidence="3" id="KW-1185">Reference proteome</keyword>
<dbReference type="STRING" id="97359.A0A550CDU5"/>
<evidence type="ECO:0000313" key="3">
    <source>
        <dbReference type="Proteomes" id="UP000320762"/>
    </source>
</evidence>
<protein>
    <submittedName>
        <fullName evidence="2">Uncharacterized protein</fullName>
    </submittedName>
</protein>
<accession>A0A550CDU5</accession>
<feature type="region of interest" description="Disordered" evidence="1">
    <location>
        <begin position="1"/>
        <end position="25"/>
    </location>
</feature>
<proteinExistence type="predicted"/>
<dbReference type="EMBL" id="VDMD01000011">
    <property type="protein sequence ID" value="TRM62973.1"/>
    <property type="molecule type" value="Genomic_DNA"/>
</dbReference>
<feature type="region of interest" description="Disordered" evidence="1">
    <location>
        <begin position="73"/>
        <end position="95"/>
    </location>
</feature>
<gene>
    <name evidence="2" type="ORF">BD626DRAFT_569537</name>
</gene>
<dbReference type="OrthoDB" id="2980832at2759"/>
<reference evidence="2 3" key="1">
    <citation type="journal article" date="2019" name="New Phytol.">
        <title>Comparative genomics reveals unique wood-decay strategies and fruiting body development in the Schizophyllaceae.</title>
        <authorList>
            <person name="Almasi E."/>
            <person name="Sahu N."/>
            <person name="Krizsan K."/>
            <person name="Balint B."/>
            <person name="Kovacs G.M."/>
            <person name="Kiss B."/>
            <person name="Cseklye J."/>
            <person name="Drula E."/>
            <person name="Henrissat B."/>
            <person name="Nagy I."/>
            <person name="Chovatia M."/>
            <person name="Adam C."/>
            <person name="LaButti K."/>
            <person name="Lipzen A."/>
            <person name="Riley R."/>
            <person name="Grigoriev I.V."/>
            <person name="Nagy L.G."/>
        </authorList>
    </citation>
    <scope>NUCLEOTIDE SEQUENCE [LARGE SCALE GENOMIC DNA]</scope>
    <source>
        <strain evidence="2 3">NL-1724</strain>
    </source>
</reference>
<evidence type="ECO:0000313" key="2">
    <source>
        <dbReference type="EMBL" id="TRM62973.1"/>
    </source>
</evidence>